<evidence type="ECO:0000313" key="1">
    <source>
        <dbReference type="EMBL" id="AFZ27246.1"/>
    </source>
</evidence>
<gene>
    <name evidence="1" type="ORF">Cylst_5211</name>
</gene>
<protein>
    <submittedName>
        <fullName evidence="1">Uncharacterized protein</fullName>
    </submittedName>
</protein>
<dbReference type="OrthoDB" id="488609at2"/>
<dbReference type="RefSeq" id="WP_015210481.1">
    <property type="nucleotide sequence ID" value="NC_019757.1"/>
</dbReference>
<sequence>MVKKLFNKEFGRSRKQALEENEISTGIVQHPVTGRWQTWITFTGLDIQCITAHNQRDDADKVAKAIADAWTEGKYQSGEEVTAFIKSLPSDALIDPLPQEVVVKLSQQALRARK</sequence>
<dbReference type="HOGENOM" id="CLU_2178301_0_0_3"/>
<dbReference type="EMBL" id="CP003642">
    <property type="protein sequence ID" value="AFZ27246.1"/>
    <property type="molecule type" value="Genomic_DNA"/>
</dbReference>
<dbReference type="STRING" id="56107.Cylst_5211"/>
<proteinExistence type="predicted"/>
<dbReference type="Proteomes" id="UP000010475">
    <property type="component" value="Chromosome"/>
</dbReference>
<name>K9X5A2_9NOST</name>
<accession>K9X5A2</accession>
<evidence type="ECO:0000313" key="2">
    <source>
        <dbReference type="Proteomes" id="UP000010475"/>
    </source>
</evidence>
<reference evidence="1 2" key="1">
    <citation type="submission" date="2012-06" db="EMBL/GenBank/DDBJ databases">
        <title>Finished chromosome of genome of Cylindrospermum stagnale PCC 7417.</title>
        <authorList>
            <consortium name="US DOE Joint Genome Institute"/>
            <person name="Gugger M."/>
            <person name="Coursin T."/>
            <person name="Rippka R."/>
            <person name="Tandeau De Marsac N."/>
            <person name="Huntemann M."/>
            <person name="Wei C.-L."/>
            <person name="Han J."/>
            <person name="Detter J.C."/>
            <person name="Han C."/>
            <person name="Tapia R."/>
            <person name="Chen A."/>
            <person name="Kyrpides N."/>
            <person name="Mavromatis K."/>
            <person name="Markowitz V."/>
            <person name="Szeto E."/>
            <person name="Ivanova N."/>
            <person name="Pagani I."/>
            <person name="Pati A."/>
            <person name="Goodwin L."/>
            <person name="Nordberg H.P."/>
            <person name="Cantor M.N."/>
            <person name="Hua S.X."/>
            <person name="Woyke T."/>
            <person name="Kerfeld C.A."/>
        </authorList>
    </citation>
    <scope>NUCLEOTIDE SEQUENCE [LARGE SCALE GENOMIC DNA]</scope>
    <source>
        <strain evidence="1 2">PCC 7417</strain>
    </source>
</reference>
<organism evidence="1 2">
    <name type="scientific">Cylindrospermum stagnale PCC 7417</name>
    <dbReference type="NCBI Taxonomy" id="56107"/>
    <lineage>
        <taxon>Bacteria</taxon>
        <taxon>Bacillati</taxon>
        <taxon>Cyanobacteriota</taxon>
        <taxon>Cyanophyceae</taxon>
        <taxon>Nostocales</taxon>
        <taxon>Nostocaceae</taxon>
        <taxon>Cylindrospermum</taxon>
    </lineage>
</organism>
<dbReference type="AlphaFoldDB" id="K9X5A2"/>
<keyword evidence="2" id="KW-1185">Reference proteome</keyword>
<dbReference type="KEGG" id="csg:Cylst_5211"/>